<evidence type="ECO:0000313" key="1">
    <source>
        <dbReference type="EMBL" id="TFK72518.1"/>
    </source>
</evidence>
<dbReference type="Proteomes" id="UP000308600">
    <property type="component" value="Unassembled WGS sequence"/>
</dbReference>
<proteinExistence type="predicted"/>
<dbReference type="EMBL" id="ML208284">
    <property type="protein sequence ID" value="TFK72518.1"/>
    <property type="molecule type" value="Genomic_DNA"/>
</dbReference>
<accession>A0ACD3B2K9</accession>
<protein>
    <submittedName>
        <fullName evidence="1">Mog1p/PsbP-like protein</fullName>
    </submittedName>
</protein>
<name>A0ACD3B2K9_9AGAR</name>
<organism evidence="1 2">
    <name type="scientific">Pluteus cervinus</name>
    <dbReference type="NCBI Taxonomy" id="181527"/>
    <lineage>
        <taxon>Eukaryota</taxon>
        <taxon>Fungi</taxon>
        <taxon>Dikarya</taxon>
        <taxon>Basidiomycota</taxon>
        <taxon>Agaricomycotina</taxon>
        <taxon>Agaricomycetes</taxon>
        <taxon>Agaricomycetidae</taxon>
        <taxon>Agaricales</taxon>
        <taxon>Pluteineae</taxon>
        <taxon>Pluteaceae</taxon>
        <taxon>Pluteus</taxon>
    </lineage>
</organism>
<evidence type="ECO:0000313" key="2">
    <source>
        <dbReference type="Proteomes" id="UP000308600"/>
    </source>
</evidence>
<reference evidence="1 2" key="1">
    <citation type="journal article" date="2019" name="Nat. Ecol. Evol.">
        <title>Megaphylogeny resolves global patterns of mushroom evolution.</title>
        <authorList>
            <person name="Varga T."/>
            <person name="Krizsan K."/>
            <person name="Foldi C."/>
            <person name="Dima B."/>
            <person name="Sanchez-Garcia M."/>
            <person name="Sanchez-Ramirez S."/>
            <person name="Szollosi G.J."/>
            <person name="Szarkandi J.G."/>
            <person name="Papp V."/>
            <person name="Albert L."/>
            <person name="Andreopoulos W."/>
            <person name="Angelini C."/>
            <person name="Antonin V."/>
            <person name="Barry K.W."/>
            <person name="Bougher N.L."/>
            <person name="Buchanan P."/>
            <person name="Buyck B."/>
            <person name="Bense V."/>
            <person name="Catcheside P."/>
            <person name="Chovatia M."/>
            <person name="Cooper J."/>
            <person name="Damon W."/>
            <person name="Desjardin D."/>
            <person name="Finy P."/>
            <person name="Geml J."/>
            <person name="Haridas S."/>
            <person name="Hughes K."/>
            <person name="Justo A."/>
            <person name="Karasinski D."/>
            <person name="Kautmanova I."/>
            <person name="Kiss B."/>
            <person name="Kocsube S."/>
            <person name="Kotiranta H."/>
            <person name="LaButti K.M."/>
            <person name="Lechner B.E."/>
            <person name="Liimatainen K."/>
            <person name="Lipzen A."/>
            <person name="Lukacs Z."/>
            <person name="Mihaltcheva S."/>
            <person name="Morgado L.N."/>
            <person name="Niskanen T."/>
            <person name="Noordeloos M.E."/>
            <person name="Ohm R.A."/>
            <person name="Ortiz-Santana B."/>
            <person name="Ovrebo C."/>
            <person name="Racz N."/>
            <person name="Riley R."/>
            <person name="Savchenko A."/>
            <person name="Shiryaev A."/>
            <person name="Soop K."/>
            <person name="Spirin V."/>
            <person name="Szebenyi C."/>
            <person name="Tomsovsky M."/>
            <person name="Tulloss R.E."/>
            <person name="Uehling J."/>
            <person name="Grigoriev I.V."/>
            <person name="Vagvolgyi C."/>
            <person name="Papp T."/>
            <person name="Martin F.M."/>
            <person name="Miettinen O."/>
            <person name="Hibbett D.S."/>
            <person name="Nagy L.G."/>
        </authorList>
    </citation>
    <scope>NUCLEOTIDE SEQUENCE [LARGE SCALE GENOMIC DNA]</scope>
    <source>
        <strain evidence="1 2">NL-1719</strain>
    </source>
</reference>
<keyword evidence="2" id="KW-1185">Reference proteome</keyword>
<gene>
    <name evidence="1" type="ORF">BDN72DRAFT_313634</name>
</gene>
<sequence>MSTFVTRELFGGAITASTVADLVDASDLRQVPDTQEVFMYSDSTISIVVEILERVEPSDDYEAARFHFASLAHDNDAAKSDVHESSIIPHDRVGDLTPPAIVLRGRQEVTKFNRRITDTVDILMALYRVQDHNIDIVVTFNLPVETADAQGAADPAQRAEATSHFDVFARSLRINDFNLFAS</sequence>